<dbReference type="PaxDb" id="39947-A0A0P0XXY6"/>
<dbReference type="AlphaFoldDB" id="A0A0P0XXY6"/>
<evidence type="ECO:0000313" key="2">
    <source>
        <dbReference type="Proteomes" id="UP000059680"/>
    </source>
</evidence>
<reference evidence="2" key="1">
    <citation type="journal article" date="2005" name="Nature">
        <title>The map-based sequence of the rice genome.</title>
        <authorList>
            <consortium name="International rice genome sequencing project (IRGSP)"/>
            <person name="Matsumoto T."/>
            <person name="Wu J."/>
            <person name="Kanamori H."/>
            <person name="Katayose Y."/>
            <person name="Fujisawa M."/>
            <person name="Namiki N."/>
            <person name="Mizuno H."/>
            <person name="Yamamoto K."/>
            <person name="Antonio B.A."/>
            <person name="Baba T."/>
            <person name="Sakata K."/>
            <person name="Nagamura Y."/>
            <person name="Aoki H."/>
            <person name="Arikawa K."/>
            <person name="Arita K."/>
            <person name="Bito T."/>
            <person name="Chiden Y."/>
            <person name="Fujitsuka N."/>
            <person name="Fukunaka R."/>
            <person name="Hamada M."/>
            <person name="Harada C."/>
            <person name="Hayashi A."/>
            <person name="Hijishita S."/>
            <person name="Honda M."/>
            <person name="Hosokawa S."/>
            <person name="Ichikawa Y."/>
            <person name="Idonuma A."/>
            <person name="Iijima M."/>
            <person name="Ikeda M."/>
            <person name="Ikeno M."/>
            <person name="Ito K."/>
            <person name="Ito S."/>
            <person name="Ito T."/>
            <person name="Ito Y."/>
            <person name="Ito Y."/>
            <person name="Iwabuchi A."/>
            <person name="Kamiya K."/>
            <person name="Karasawa W."/>
            <person name="Kurita K."/>
            <person name="Katagiri S."/>
            <person name="Kikuta A."/>
            <person name="Kobayashi H."/>
            <person name="Kobayashi N."/>
            <person name="Machita K."/>
            <person name="Maehara T."/>
            <person name="Masukawa M."/>
            <person name="Mizubayashi T."/>
            <person name="Mukai Y."/>
            <person name="Nagasaki H."/>
            <person name="Nagata Y."/>
            <person name="Naito S."/>
            <person name="Nakashima M."/>
            <person name="Nakama Y."/>
            <person name="Nakamichi Y."/>
            <person name="Nakamura M."/>
            <person name="Meguro A."/>
            <person name="Negishi M."/>
            <person name="Ohta I."/>
            <person name="Ohta T."/>
            <person name="Okamoto M."/>
            <person name="Ono N."/>
            <person name="Saji S."/>
            <person name="Sakaguchi M."/>
            <person name="Sakai K."/>
            <person name="Shibata M."/>
            <person name="Shimokawa T."/>
            <person name="Song J."/>
            <person name="Takazaki Y."/>
            <person name="Terasawa K."/>
            <person name="Tsugane M."/>
            <person name="Tsuji K."/>
            <person name="Ueda S."/>
            <person name="Waki K."/>
            <person name="Yamagata H."/>
            <person name="Yamamoto M."/>
            <person name="Yamamoto S."/>
            <person name="Yamane H."/>
            <person name="Yoshiki S."/>
            <person name="Yoshihara R."/>
            <person name="Yukawa K."/>
            <person name="Zhong H."/>
            <person name="Yano M."/>
            <person name="Yuan Q."/>
            <person name="Ouyang S."/>
            <person name="Liu J."/>
            <person name="Jones K.M."/>
            <person name="Gansberger K."/>
            <person name="Moffat K."/>
            <person name="Hill J."/>
            <person name="Bera J."/>
            <person name="Fadrosh D."/>
            <person name="Jin S."/>
            <person name="Johri S."/>
            <person name="Kim M."/>
            <person name="Overton L."/>
            <person name="Reardon M."/>
            <person name="Tsitrin T."/>
            <person name="Vuong H."/>
            <person name="Weaver B."/>
            <person name="Ciecko A."/>
            <person name="Tallon L."/>
            <person name="Jackson J."/>
            <person name="Pai G."/>
            <person name="Aken S.V."/>
            <person name="Utterback T."/>
            <person name="Reidmuller S."/>
            <person name="Feldblyum T."/>
            <person name="Hsiao J."/>
            <person name="Zismann V."/>
            <person name="Iobst S."/>
            <person name="de Vazeille A.R."/>
            <person name="Buell C.R."/>
            <person name="Ying K."/>
            <person name="Li Y."/>
            <person name="Lu T."/>
            <person name="Huang Y."/>
            <person name="Zhao Q."/>
            <person name="Feng Q."/>
            <person name="Zhang L."/>
            <person name="Zhu J."/>
            <person name="Weng Q."/>
            <person name="Mu J."/>
            <person name="Lu Y."/>
            <person name="Fan D."/>
            <person name="Liu Y."/>
            <person name="Guan J."/>
            <person name="Zhang Y."/>
            <person name="Yu S."/>
            <person name="Liu X."/>
            <person name="Zhang Y."/>
            <person name="Hong G."/>
            <person name="Han B."/>
            <person name="Choisne N."/>
            <person name="Demange N."/>
            <person name="Orjeda G."/>
            <person name="Samain S."/>
            <person name="Cattolico L."/>
            <person name="Pelletier E."/>
            <person name="Couloux A."/>
            <person name="Segurens B."/>
            <person name="Wincker P."/>
            <person name="D'Hont A."/>
            <person name="Scarpelli C."/>
            <person name="Weissenbach J."/>
            <person name="Salanoubat M."/>
            <person name="Quetier F."/>
            <person name="Yu Y."/>
            <person name="Kim H.R."/>
            <person name="Rambo T."/>
            <person name="Currie J."/>
            <person name="Collura K."/>
            <person name="Luo M."/>
            <person name="Yang T."/>
            <person name="Ammiraju J.S.S."/>
            <person name="Engler F."/>
            <person name="Soderlund C."/>
            <person name="Wing R.A."/>
            <person name="Palmer L.E."/>
            <person name="de la Bastide M."/>
            <person name="Spiegel L."/>
            <person name="Nascimento L."/>
            <person name="Zutavern T."/>
            <person name="O'Shaughnessy A."/>
            <person name="Dike S."/>
            <person name="Dedhia N."/>
            <person name="Preston R."/>
            <person name="Balija V."/>
            <person name="McCombie W.R."/>
            <person name="Chow T."/>
            <person name="Chen H."/>
            <person name="Chung M."/>
            <person name="Chen C."/>
            <person name="Shaw J."/>
            <person name="Wu H."/>
            <person name="Hsiao K."/>
            <person name="Chao Y."/>
            <person name="Chu M."/>
            <person name="Cheng C."/>
            <person name="Hour A."/>
            <person name="Lee P."/>
            <person name="Lin S."/>
            <person name="Lin Y."/>
            <person name="Liou J."/>
            <person name="Liu S."/>
            <person name="Hsing Y."/>
            <person name="Raghuvanshi S."/>
            <person name="Mohanty A."/>
            <person name="Bharti A.K."/>
            <person name="Gaur A."/>
            <person name="Gupta V."/>
            <person name="Kumar D."/>
            <person name="Ravi V."/>
            <person name="Vij S."/>
            <person name="Kapur A."/>
            <person name="Khurana P."/>
            <person name="Khurana P."/>
            <person name="Khurana J.P."/>
            <person name="Tyagi A.K."/>
            <person name="Gaikwad K."/>
            <person name="Singh A."/>
            <person name="Dalal V."/>
            <person name="Srivastava S."/>
            <person name="Dixit A."/>
            <person name="Pal A.K."/>
            <person name="Ghazi I.A."/>
            <person name="Yadav M."/>
            <person name="Pandit A."/>
            <person name="Bhargava A."/>
            <person name="Sureshbabu K."/>
            <person name="Batra K."/>
            <person name="Sharma T.R."/>
            <person name="Mohapatra T."/>
            <person name="Singh N.K."/>
            <person name="Messing J."/>
            <person name="Nelson A.B."/>
            <person name="Fuks G."/>
            <person name="Kavchok S."/>
            <person name="Keizer G."/>
            <person name="Linton E."/>
            <person name="Llaca V."/>
            <person name="Song R."/>
            <person name="Tanyolac B."/>
            <person name="Young S."/>
            <person name="Ho-Il K."/>
            <person name="Hahn J.H."/>
            <person name="Sangsakoo G."/>
            <person name="Vanavichit A."/>
            <person name="de Mattos Luiz.A.T."/>
            <person name="Zimmer P.D."/>
            <person name="Malone G."/>
            <person name="Dellagostin O."/>
            <person name="de Oliveira A.C."/>
            <person name="Bevan M."/>
            <person name="Bancroft I."/>
            <person name="Minx P."/>
            <person name="Cordum H."/>
            <person name="Wilson R."/>
            <person name="Cheng Z."/>
            <person name="Jin W."/>
            <person name="Jiang J."/>
            <person name="Leong S.A."/>
            <person name="Iwama H."/>
            <person name="Gojobori T."/>
            <person name="Itoh T."/>
            <person name="Niimura Y."/>
            <person name="Fujii Y."/>
            <person name="Habara T."/>
            <person name="Sakai H."/>
            <person name="Sato Y."/>
            <person name="Wilson G."/>
            <person name="Kumar K."/>
            <person name="McCouch S."/>
            <person name="Juretic N."/>
            <person name="Hoen D."/>
            <person name="Wright S."/>
            <person name="Bruskiewich R."/>
            <person name="Bureau T."/>
            <person name="Miyao A."/>
            <person name="Hirochika H."/>
            <person name="Nishikawa T."/>
            <person name="Kadowaki K."/>
            <person name="Sugiura M."/>
            <person name="Burr B."/>
            <person name="Sasaki T."/>
        </authorList>
    </citation>
    <scope>NUCLEOTIDE SEQUENCE [LARGE SCALE GENOMIC DNA]</scope>
    <source>
        <strain evidence="2">cv. Nipponbare</strain>
    </source>
</reference>
<keyword evidence="2" id="KW-1185">Reference proteome</keyword>
<dbReference type="InParanoid" id="A0A0P0XXY6"/>
<gene>
    <name evidence="1" type="ordered locus">Os10g0579150</name>
    <name evidence="1" type="ORF">OSNPB_100579150</name>
</gene>
<name>A0A0P0XXY6_ORYSJ</name>
<proteinExistence type="predicted"/>
<dbReference type="EMBL" id="AP014966">
    <property type="protein sequence ID" value="BAT12233.1"/>
    <property type="molecule type" value="Genomic_DNA"/>
</dbReference>
<feature type="non-terminal residue" evidence="1">
    <location>
        <position position="80"/>
    </location>
</feature>
<organism evidence="1 2">
    <name type="scientific">Oryza sativa subsp. japonica</name>
    <name type="common">Rice</name>
    <dbReference type="NCBI Taxonomy" id="39947"/>
    <lineage>
        <taxon>Eukaryota</taxon>
        <taxon>Viridiplantae</taxon>
        <taxon>Streptophyta</taxon>
        <taxon>Embryophyta</taxon>
        <taxon>Tracheophyta</taxon>
        <taxon>Spermatophyta</taxon>
        <taxon>Magnoliopsida</taxon>
        <taxon>Liliopsida</taxon>
        <taxon>Poales</taxon>
        <taxon>Poaceae</taxon>
        <taxon>BOP clade</taxon>
        <taxon>Oryzoideae</taxon>
        <taxon>Oryzeae</taxon>
        <taxon>Oryzinae</taxon>
        <taxon>Oryza</taxon>
        <taxon>Oryza sativa</taxon>
    </lineage>
</organism>
<reference evidence="1 2" key="3">
    <citation type="journal article" date="2013" name="Rice">
        <title>Improvement of the Oryza sativa Nipponbare reference genome using next generation sequence and optical map data.</title>
        <authorList>
            <person name="Kawahara Y."/>
            <person name="de la Bastide M."/>
            <person name="Hamilton J.P."/>
            <person name="Kanamori H."/>
            <person name="McCombie W.R."/>
            <person name="Ouyang S."/>
            <person name="Schwartz D.C."/>
            <person name="Tanaka T."/>
            <person name="Wu J."/>
            <person name="Zhou S."/>
            <person name="Childs K.L."/>
            <person name="Davidson R.M."/>
            <person name="Lin H."/>
            <person name="Quesada-Ocampo L."/>
            <person name="Vaillancourt B."/>
            <person name="Sakai H."/>
            <person name="Lee S.S."/>
            <person name="Kim J."/>
            <person name="Numa H."/>
            <person name="Itoh T."/>
            <person name="Buell C.R."/>
            <person name="Matsumoto T."/>
        </authorList>
    </citation>
    <scope>NUCLEOTIDE SEQUENCE [LARGE SCALE GENOMIC DNA]</scope>
    <source>
        <strain evidence="2">cv. Nipponbare</strain>
    </source>
</reference>
<sequence>IHCPLPVPLRLHNKHVLQVVYHQRLHSKNLVRDASPPVNHYVCHKKCSFHWYSYSNGPWYSAEIGRKDHISIFTRICHDR</sequence>
<dbReference type="Proteomes" id="UP000059680">
    <property type="component" value="Chromosome 10"/>
</dbReference>
<evidence type="ECO:0000313" key="1">
    <source>
        <dbReference type="EMBL" id="BAT12233.1"/>
    </source>
</evidence>
<accession>A0A0P0XXY6</accession>
<reference evidence="1 2" key="2">
    <citation type="journal article" date="2013" name="Plant Cell Physiol.">
        <title>Rice Annotation Project Database (RAP-DB): an integrative and interactive database for rice genomics.</title>
        <authorList>
            <person name="Sakai H."/>
            <person name="Lee S.S."/>
            <person name="Tanaka T."/>
            <person name="Numa H."/>
            <person name="Kim J."/>
            <person name="Kawahara Y."/>
            <person name="Wakimoto H."/>
            <person name="Yang C.C."/>
            <person name="Iwamoto M."/>
            <person name="Abe T."/>
            <person name="Yamada Y."/>
            <person name="Muto A."/>
            <person name="Inokuchi H."/>
            <person name="Ikemura T."/>
            <person name="Matsumoto T."/>
            <person name="Sasaki T."/>
            <person name="Itoh T."/>
        </authorList>
    </citation>
    <scope>NUCLEOTIDE SEQUENCE [LARGE SCALE GENOMIC DNA]</scope>
    <source>
        <strain evidence="2">cv. Nipponbare</strain>
    </source>
</reference>
<feature type="non-terminal residue" evidence="1">
    <location>
        <position position="1"/>
    </location>
</feature>
<protein>
    <submittedName>
        <fullName evidence="1">Os10g0579150 protein</fullName>
    </submittedName>
</protein>